<evidence type="ECO:0000256" key="2">
    <source>
        <dbReference type="SAM" id="SignalP"/>
    </source>
</evidence>
<keyword evidence="1" id="KW-1133">Transmembrane helix</keyword>
<dbReference type="RefSeq" id="WP_345077792.1">
    <property type="nucleotide sequence ID" value="NZ_BAABFA010000004.1"/>
</dbReference>
<feature type="chain" id="PRO_5046535053" description="Seryl-tRNA synthetase" evidence="2">
    <location>
        <begin position="40"/>
        <end position="116"/>
    </location>
</feature>
<feature type="signal peptide" evidence="2">
    <location>
        <begin position="1"/>
        <end position="39"/>
    </location>
</feature>
<evidence type="ECO:0000256" key="1">
    <source>
        <dbReference type="SAM" id="Phobius"/>
    </source>
</evidence>
<feature type="transmembrane region" description="Helical" evidence="1">
    <location>
        <begin position="96"/>
        <end position="115"/>
    </location>
</feature>
<keyword evidence="1" id="KW-0812">Transmembrane</keyword>
<organism evidence="3 4">
    <name type="scientific">Nemorincola caseinilytica</name>
    <dbReference type="NCBI Taxonomy" id="2054315"/>
    <lineage>
        <taxon>Bacteria</taxon>
        <taxon>Pseudomonadati</taxon>
        <taxon>Bacteroidota</taxon>
        <taxon>Chitinophagia</taxon>
        <taxon>Chitinophagales</taxon>
        <taxon>Chitinophagaceae</taxon>
        <taxon>Nemorincola</taxon>
    </lineage>
</organism>
<keyword evidence="1" id="KW-0472">Membrane</keyword>
<evidence type="ECO:0000313" key="4">
    <source>
        <dbReference type="Proteomes" id="UP001500067"/>
    </source>
</evidence>
<keyword evidence="4" id="KW-1185">Reference proteome</keyword>
<reference evidence="4" key="1">
    <citation type="journal article" date="2019" name="Int. J. Syst. Evol. Microbiol.">
        <title>The Global Catalogue of Microorganisms (GCM) 10K type strain sequencing project: providing services to taxonomists for standard genome sequencing and annotation.</title>
        <authorList>
            <consortium name="The Broad Institute Genomics Platform"/>
            <consortium name="The Broad Institute Genome Sequencing Center for Infectious Disease"/>
            <person name="Wu L."/>
            <person name="Ma J."/>
        </authorList>
    </citation>
    <scope>NUCLEOTIDE SEQUENCE [LARGE SCALE GENOMIC DNA]</scope>
    <source>
        <strain evidence="4">JCM 32105</strain>
    </source>
</reference>
<accession>A0ABP8N800</accession>
<sequence>MKHNTRVNDPAFMRFLRRVKMSVLVLTLMLSGISFNAAAAEKVLTKEQTEARVLAIKERVTEIQAMDMEHMSRLERKEIRTELKNMNKELRQMHPTYIYISGAGLLLIIILLILLL</sequence>
<evidence type="ECO:0000313" key="3">
    <source>
        <dbReference type="EMBL" id="GAA4460796.1"/>
    </source>
</evidence>
<proteinExistence type="predicted"/>
<keyword evidence="2" id="KW-0732">Signal</keyword>
<dbReference type="EMBL" id="BAABFA010000004">
    <property type="protein sequence ID" value="GAA4460796.1"/>
    <property type="molecule type" value="Genomic_DNA"/>
</dbReference>
<comment type="caution">
    <text evidence="3">The sequence shown here is derived from an EMBL/GenBank/DDBJ whole genome shotgun (WGS) entry which is preliminary data.</text>
</comment>
<protein>
    <recommendedName>
        <fullName evidence="5">Seryl-tRNA synthetase</fullName>
    </recommendedName>
</protein>
<dbReference type="Proteomes" id="UP001500067">
    <property type="component" value="Unassembled WGS sequence"/>
</dbReference>
<name>A0ABP8N800_9BACT</name>
<evidence type="ECO:0008006" key="5">
    <source>
        <dbReference type="Google" id="ProtNLM"/>
    </source>
</evidence>
<gene>
    <name evidence="3" type="ORF">GCM10023093_04160</name>
</gene>